<dbReference type="EMBL" id="CAUYUE010000001">
    <property type="protein sequence ID" value="CAK0735696.1"/>
    <property type="molecule type" value="Genomic_DNA"/>
</dbReference>
<proteinExistence type="predicted"/>
<evidence type="ECO:0000256" key="2">
    <source>
        <dbReference type="SAM" id="Phobius"/>
    </source>
</evidence>
<reference evidence="3 4" key="1">
    <citation type="submission" date="2023-10" db="EMBL/GenBank/DDBJ databases">
        <authorList>
            <person name="Maclean D."/>
            <person name="Macfadyen A."/>
        </authorList>
    </citation>
    <scope>NUCLEOTIDE SEQUENCE [LARGE SCALE GENOMIC DNA]</scope>
</reference>
<protein>
    <recommendedName>
        <fullName evidence="5">Transmembrane protein</fullName>
    </recommendedName>
</protein>
<evidence type="ECO:0000313" key="3">
    <source>
        <dbReference type="EMBL" id="CAK0735696.1"/>
    </source>
</evidence>
<evidence type="ECO:0000256" key="1">
    <source>
        <dbReference type="SAM" id="MobiDB-lite"/>
    </source>
</evidence>
<keyword evidence="2" id="KW-0812">Transmembrane</keyword>
<gene>
    <name evidence="3" type="ORF">CVIRNUC_000623</name>
</gene>
<name>A0AAV1HRY7_9CHLO</name>
<dbReference type="AlphaFoldDB" id="A0AAV1HRY7"/>
<accession>A0AAV1HRY7</accession>
<feature type="compositionally biased region" description="Basic and acidic residues" evidence="1">
    <location>
        <begin position="261"/>
        <end position="271"/>
    </location>
</feature>
<keyword evidence="2" id="KW-1133">Transmembrane helix</keyword>
<feature type="region of interest" description="Disordered" evidence="1">
    <location>
        <begin position="160"/>
        <end position="272"/>
    </location>
</feature>
<sequence length="354" mass="35821">MLKPIDLHSIAPEGNPKTPAHSQAAWHTDKQIDGTASSDTDAAYPCVGVSDCTDNASDYEHMAGQLQEYGLRPLALQTSLQTAQTALTPAQTAAAGTAGAKHGAKPELASRAVQGLTVGRDCVEDSRPAVGASATVDADAVLDKRGALHDGRSVSMALESTATMSQKSESGMQSALSEAQSSCEQGSAGAAGDQASKGALAGQPLQGCSPLHSPCTSPRAQNSSGVGQASHGSSTRSLEPGHGLSASSMPGESTSSVCTGHAEHGQHDEAGPVHLESTQTARGTGGTGCESSKAAVESVAKVSDKRAAHGAQEVRQWDCTLDQMIAVSMIAGLSGMLACGLVLLVSSPALDWWG</sequence>
<evidence type="ECO:0008006" key="5">
    <source>
        <dbReference type="Google" id="ProtNLM"/>
    </source>
</evidence>
<keyword evidence="4" id="KW-1185">Reference proteome</keyword>
<comment type="caution">
    <text evidence="3">The sequence shown here is derived from an EMBL/GenBank/DDBJ whole genome shotgun (WGS) entry which is preliminary data.</text>
</comment>
<feature type="compositionally biased region" description="Polar residues" evidence="1">
    <location>
        <begin position="214"/>
        <end position="237"/>
    </location>
</feature>
<evidence type="ECO:0000313" key="4">
    <source>
        <dbReference type="Proteomes" id="UP001314263"/>
    </source>
</evidence>
<keyword evidence="2" id="KW-0472">Membrane</keyword>
<feature type="compositionally biased region" description="Polar residues" evidence="1">
    <location>
        <begin position="160"/>
        <end position="184"/>
    </location>
</feature>
<feature type="compositionally biased region" description="Polar residues" evidence="1">
    <location>
        <begin position="245"/>
        <end position="258"/>
    </location>
</feature>
<dbReference type="Proteomes" id="UP001314263">
    <property type="component" value="Unassembled WGS sequence"/>
</dbReference>
<feature type="compositionally biased region" description="Low complexity" evidence="1">
    <location>
        <begin position="185"/>
        <end position="199"/>
    </location>
</feature>
<feature type="transmembrane region" description="Helical" evidence="2">
    <location>
        <begin position="324"/>
        <end position="345"/>
    </location>
</feature>
<feature type="region of interest" description="Disordered" evidence="1">
    <location>
        <begin position="1"/>
        <end position="27"/>
    </location>
</feature>
<organism evidence="3 4">
    <name type="scientific">Coccomyxa viridis</name>
    <dbReference type="NCBI Taxonomy" id="1274662"/>
    <lineage>
        <taxon>Eukaryota</taxon>
        <taxon>Viridiplantae</taxon>
        <taxon>Chlorophyta</taxon>
        <taxon>core chlorophytes</taxon>
        <taxon>Trebouxiophyceae</taxon>
        <taxon>Trebouxiophyceae incertae sedis</taxon>
        <taxon>Coccomyxaceae</taxon>
        <taxon>Coccomyxa</taxon>
    </lineage>
</organism>